<dbReference type="InterPro" id="IPR036397">
    <property type="entry name" value="RNaseH_sf"/>
</dbReference>
<gene>
    <name evidence="3" type="ORF">Tco_0624806</name>
</gene>
<dbReference type="SUPFAM" id="SSF53098">
    <property type="entry name" value="Ribonuclease H-like"/>
    <property type="match status" value="1"/>
</dbReference>
<dbReference type="EMBL" id="BQNB010008586">
    <property type="protein sequence ID" value="GJS51444.1"/>
    <property type="molecule type" value="Genomic_DNA"/>
</dbReference>
<evidence type="ECO:0000313" key="3">
    <source>
        <dbReference type="EMBL" id="GJS51444.1"/>
    </source>
</evidence>
<name>A0ABQ4WEZ2_9ASTR</name>
<dbReference type="InterPro" id="IPR012337">
    <property type="entry name" value="RNaseH-like_sf"/>
</dbReference>
<dbReference type="PANTHER" id="PTHR42648:SF21">
    <property type="entry name" value="CYSTEINE-RICH RLK (RECEPTOR-LIKE PROTEIN KINASE) 8"/>
    <property type="match status" value="1"/>
</dbReference>
<dbReference type="PROSITE" id="PS50994">
    <property type="entry name" value="INTEGRASE"/>
    <property type="match status" value="1"/>
</dbReference>
<proteinExistence type="predicted"/>
<reference evidence="3" key="2">
    <citation type="submission" date="2022-01" db="EMBL/GenBank/DDBJ databases">
        <authorList>
            <person name="Yamashiro T."/>
            <person name="Shiraishi A."/>
            <person name="Satake H."/>
            <person name="Nakayama K."/>
        </authorList>
    </citation>
    <scope>NUCLEOTIDE SEQUENCE</scope>
</reference>
<reference evidence="3" key="1">
    <citation type="journal article" date="2022" name="Int. J. Mol. Sci.">
        <title>Draft Genome of Tanacetum Coccineum: Genomic Comparison of Closely Related Tanacetum-Family Plants.</title>
        <authorList>
            <person name="Yamashiro T."/>
            <person name="Shiraishi A."/>
            <person name="Nakayama K."/>
            <person name="Satake H."/>
        </authorList>
    </citation>
    <scope>NUCLEOTIDE SEQUENCE</scope>
</reference>
<dbReference type="Gene3D" id="3.30.420.10">
    <property type="entry name" value="Ribonuclease H-like superfamily/Ribonuclease H"/>
    <property type="match status" value="1"/>
</dbReference>
<feature type="region of interest" description="Disordered" evidence="1">
    <location>
        <begin position="1"/>
        <end position="45"/>
    </location>
</feature>
<comment type="caution">
    <text evidence="3">The sequence shown here is derived from an EMBL/GenBank/DDBJ whole genome shotgun (WGS) entry which is preliminary data.</text>
</comment>
<accession>A0ABQ4WEZ2</accession>
<evidence type="ECO:0000256" key="1">
    <source>
        <dbReference type="SAM" id="MobiDB-lite"/>
    </source>
</evidence>
<dbReference type="InterPro" id="IPR039537">
    <property type="entry name" value="Retrotran_Ty1/copia-like"/>
</dbReference>
<dbReference type="PANTHER" id="PTHR42648">
    <property type="entry name" value="TRANSPOSASE, PUTATIVE-RELATED"/>
    <property type="match status" value="1"/>
</dbReference>
<protein>
    <submittedName>
        <fullName evidence="3">Retrovirus-related pol polyprotein from transposon TNT 1-94</fullName>
    </submittedName>
</protein>
<keyword evidence="4" id="KW-1185">Reference proteome</keyword>
<evidence type="ECO:0000313" key="4">
    <source>
        <dbReference type="Proteomes" id="UP001151760"/>
    </source>
</evidence>
<feature type="domain" description="Integrase catalytic" evidence="2">
    <location>
        <begin position="105"/>
        <end position="175"/>
    </location>
</feature>
<organism evidence="3 4">
    <name type="scientific">Tanacetum coccineum</name>
    <dbReference type="NCBI Taxonomy" id="301880"/>
    <lineage>
        <taxon>Eukaryota</taxon>
        <taxon>Viridiplantae</taxon>
        <taxon>Streptophyta</taxon>
        <taxon>Embryophyta</taxon>
        <taxon>Tracheophyta</taxon>
        <taxon>Spermatophyta</taxon>
        <taxon>Magnoliopsida</taxon>
        <taxon>eudicotyledons</taxon>
        <taxon>Gunneridae</taxon>
        <taxon>Pentapetalae</taxon>
        <taxon>asterids</taxon>
        <taxon>campanulids</taxon>
        <taxon>Asterales</taxon>
        <taxon>Asteraceae</taxon>
        <taxon>Asteroideae</taxon>
        <taxon>Anthemideae</taxon>
        <taxon>Anthemidinae</taxon>
        <taxon>Tanacetum</taxon>
    </lineage>
</organism>
<evidence type="ECO:0000259" key="2">
    <source>
        <dbReference type="PROSITE" id="PS50994"/>
    </source>
</evidence>
<sequence length="175" mass="19798">MSRKLGVKCSTSNCGSKPPGNKRNDRISQTPSRNKKNKVEAQPRKVNKVNRIVKLVCDVDVMHSLSKANSKILYATCYPDCTLVSGLRMLETHDRESLSAHELYNGTEFVNHTLREWYENVGITHQTSLACTPHQNGVVERRNGTLVEVTRYFLKLHYFSGPKLSIQLVTPKTVL</sequence>
<dbReference type="InterPro" id="IPR001584">
    <property type="entry name" value="Integrase_cat-core"/>
</dbReference>
<dbReference type="Proteomes" id="UP001151760">
    <property type="component" value="Unassembled WGS sequence"/>
</dbReference>